<dbReference type="Proteomes" id="UP000241507">
    <property type="component" value="Chromosome"/>
</dbReference>
<dbReference type="KEGG" id="grs:C7S20_01190"/>
<proteinExistence type="predicted"/>
<dbReference type="AlphaFoldDB" id="A0A2R3Z158"/>
<reference evidence="2" key="1">
    <citation type="submission" date="2018-03" db="EMBL/GenBank/DDBJ databases">
        <title>Gramella fulva sp. nov., isolated from a dry surface of tidal flat.</title>
        <authorList>
            <person name="Hwang S.H."/>
            <person name="Hwang W.M."/>
            <person name="Kang K."/>
            <person name="Ahn T.-Y."/>
        </authorList>
    </citation>
    <scope>NUCLEOTIDE SEQUENCE [LARGE SCALE GENOMIC DNA]</scope>
    <source>
        <strain evidence="2">SH35</strain>
    </source>
</reference>
<evidence type="ECO:0000313" key="2">
    <source>
        <dbReference type="Proteomes" id="UP000241507"/>
    </source>
</evidence>
<evidence type="ECO:0000313" key="1">
    <source>
        <dbReference type="EMBL" id="AVR43986.1"/>
    </source>
</evidence>
<dbReference type="InterPro" id="IPR027056">
    <property type="entry name" value="Gluconate_2DH_su3"/>
</dbReference>
<keyword evidence="2" id="KW-1185">Reference proteome</keyword>
<protein>
    <recommendedName>
        <fullName evidence="3">Twin-arginine translocation pathway signal</fullName>
    </recommendedName>
</protein>
<dbReference type="Pfam" id="PF13618">
    <property type="entry name" value="Gluconate_2-dh3"/>
    <property type="match status" value="1"/>
</dbReference>
<organism evidence="1 2">
    <name type="scientific">Christiangramia fulva</name>
    <dbReference type="NCBI Taxonomy" id="2126553"/>
    <lineage>
        <taxon>Bacteria</taxon>
        <taxon>Pseudomonadati</taxon>
        <taxon>Bacteroidota</taxon>
        <taxon>Flavobacteriia</taxon>
        <taxon>Flavobacteriales</taxon>
        <taxon>Flavobacteriaceae</taxon>
        <taxon>Christiangramia</taxon>
    </lineage>
</organism>
<name>A0A2R3Z158_9FLAO</name>
<sequence>MRAFQKAFPQSGNIYNKFMKRRDLLKILGVSAVGLVSVPLWIDYWDGDDLPPNQLGMPEDQQLLLKDLVETIIPKTDIPGAQDLQVDKFVVTMVADCYEKQVRDEFLNGFKELQNSAEKTYKSDFLKIKEEEKNTLLTEMAEKPVPENQKINFITFLKGLTITGYMTSEYVEMNHLHYEMVPGRFYGSFPVSKSKFYNA</sequence>
<gene>
    <name evidence="1" type="ORF">C7S20_01190</name>
</gene>
<dbReference type="EMBL" id="CP028136">
    <property type="protein sequence ID" value="AVR43986.1"/>
    <property type="molecule type" value="Genomic_DNA"/>
</dbReference>
<accession>A0A2R3Z158</accession>
<evidence type="ECO:0008006" key="3">
    <source>
        <dbReference type="Google" id="ProtNLM"/>
    </source>
</evidence>